<feature type="region of interest" description="Disordered" evidence="1">
    <location>
        <begin position="221"/>
        <end position="242"/>
    </location>
</feature>
<comment type="caution">
    <text evidence="2">The sequence shown here is derived from an EMBL/GenBank/DDBJ whole genome shotgun (WGS) entry which is preliminary data.</text>
</comment>
<name>A0A1Y4DES0_9BACT</name>
<protein>
    <submittedName>
        <fullName evidence="2">Uncharacterized protein</fullName>
    </submittedName>
</protein>
<evidence type="ECO:0000313" key="2">
    <source>
        <dbReference type="EMBL" id="OUO56219.1"/>
    </source>
</evidence>
<feature type="region of interest" description="Disordered" evidence="1">
    <location>
        <begin position="281"/>
        <end position="306"/>
    </location>
</feature>
<gene>
    <name evidence="2" type="ORF">B5F75_06265</name>
</gene>
<organism evidence="2 3">
    <name type="scientific">Candidatus Avelusimicrobium gallicola</name>
    <dbReference type="NCBI Taxonomy" id="2562704"/>
    <lineage>
        <taxon>Bacteria</taxon>
        <taxon>Pseudomonadati</taxon>
        <taxon>Elusimicrobiota</taxon>
        <taxon>Elusimicrobia</taxon>
        <taxon>Elusimicrobiales</taxon>
        <taxon>Elusimicrobiaceae</taxon>
        <taxon>Candidatus Avelusimicrobium</taxon>
    </lineage>
</organism>
<feature type="compositionally biased region" description="Basic and acidic residues" evidence="1">
    <location>
        <begin position="292"/>
        <end position="306"/>
    </location>
</feature>
<reference evidence="3" key="1">
    <citation type="submission" date="2017-04" db="EMBL/GenBank/DDBJ databases">
        <title>Function of individual gut microbiota members based on whole genome sequencing of pure cultures obtained from chicken caecum.</title>
        <authorList>
            <person name="Medvecky M."/>
            <person name="Cejkova D."/>
            <person name="Polansky O."/>
            <person name="Karasova D."/>
            <person name="Kubasova T."/>
            <person name="Cizek A."/>
            <person name="Rychlik I."/>
        </authorList>
    </citation>
    <scope>NUCLEOTIDE SEQUENCE [LARGE SCALE GENOMIC DNA]</scope>
    <source>
        <strain evidence="3">An273</strain>
    </source>
</reference>
<dbReference type="EMBL" id="NFJD01000004">
    <property type="protein sequence ID" value="OUO56219.1"/>
    <property type="molecule type" value="Genomic_DNA"/>
</dbReference>
<dbReference type="Proteomes" id="UP000196368">
    <property type="component" value="Unassembled WGS sequence"/>
</dbReference>
<proteinExistence type="predicted"/>
<sequence>MKKTIWKILLFIVCLAAIVFLLLPFLETTPAPQNTAAAPKATPQIFTSNPLTELVNRIARFFGKRQQQAPQNAPALTAQQANEQFGTPQGEEVYADARAAQNYISTEQTPSSTPQRKNSFENAAFQDEEGEWVLIRQKTPELGTPGMHEINTKDNAYDSYVRQERAARFTPVAQVKKKKEVPDSKFARFFNPIKRFFGFGNAKENLPDTARWQEQDAAMLASSQGIGRSRNTTGSRFARGGNVNMAGINGDLPTETSASDSQTPLLSYLDPEQTVDDVSSFLADSRYPNPRTNEEQQEKEKYREQRREQAMNYFNERVEERLNRLAAGQEPQDELKKMLQLACSNSAMRPVKMSVCGYPAPAPATQDEIQAAKEENQALFSEKIKTQMPPTAVMPIIGKATEIPPALVSDKSSESYLRTMEIYNFMFNNSDCASRPCYWVANGIQTNTELQDATAGAANATLKGDPLGKYSTIQQQFIEYKQSQSQGQPQDPQTLQKQTEDFAPAYILYTVDELKQLQARNKQAMINQDHSAGIALYALSAPIAKQLTQDLQSPTFFYGRNDAFIDADNYPTFQERATVLTNDLADQIQFFKQVAQELRRNAAREVVEESTKARAKEIFKRAQEERKAFDQSNNLGNAERGQ</sequence>
<dbReference type="AlphaFoldDB" id="A0A1Y4DES0"/>
<evidence type="ECO:0000313" key="3">
    <source>
        <dbReference type="Proteomes" id="UP000196368"/>
    </source>
</evidence>
<dbReference type="RefSeq" id="WP_087289081.1">
    <property type="nucleotide sequence ID" value="NZ_NFJD01000004.1"/>
</dbReference>
<feature type="compositionally biased region" description="Polar residues" evidence="1">
    <location>
        <begin position="221"/>
        <end position="235"/>
    </location>
</feature>
<accession>A0A1Y4DES0</accession>
<keyword evidence="3" id="KW-1185">Reference proteome</keyword>
<evidence type="ECO:0000256" key="1">
    <source>
        <dbReference type="SAM" id="MobiDB-lite"/>
    </source>
</evidence>